<evidence type="ECO:0000256" key="2">
    <source>
        <dbReference type="SAM" id="Phobius"/>
    </source>
</evidence>
<sequence>MNSPAREDDKPGEVFLDKSNMMHEVTVDEEDRPDVEDEEHSDSENMGANHLPDVDHEEHSDSENMGADSDSEYMGADSDSENMGADVRAGGIDEALHVRINRNARDHEIVYFSHTRIFKVPNHLRKINAEAYEPLVISIGPYHHGKEHLQAMQLQKMNYLRFAFFSTPEKSLEKYVTALKGMVEKIRRFYSENLDRIGEDDLVEMMLLDGFFIIGLISHGRKELTKFYWRNVMRDLLLVENQLPFFVLLELYSMHVVQDLREKEHPHDLIVENITTYFNRMVPELPIIPIDVQLRYRTMFDSANRPSITQPGGNVRAVHMLALLHDIVYRTLQGSRSSATASFPRPSSPQFPRWQPCLAPARRPLGFCCAAEGPLMPADRKWRFIRSATELNEAGIKFQKKEGKLFDIEFQKGVMSIPTLMIDDYTESIFRNFVAYEQLYGRYSAEPFTDYITFMDCLINTGKDVELLCRCGVLDNWLGDHEVVAAMFNTLRDSVLMSERDFFYSEQFNRVNKHCNRKWNLWKANLWHNYFNTPWALISFIAAVLLLLFAVLQTLFSILSYRH</sequence>
<comment type="caution">
    <text evidence="3">The sequence shown here is derived from an EMBL/GenBank/DDBJ whole genome shotgun (WGS) entry which is preliminary data.</text>
</comment>
<evidence type="ECO:0000256" key="1">
    <source>
        <dbReference type="SAM" id="MobiDB-lite"/>
    </source>
</evidence>
<evidence type="ECO:0000313" key="3">
    <source>
        <dbReference type="EMBL" id="GKV50605.1"/>
    </source>
</evidence>
<dbReference type="InterPro" id="IPR004158">
    <property type="entry name" value="DUF247_pln"/>
</dbReference>
<accession>A0AAV5ML22</accession>
<evidence type="ECO:0000313" key="4">
    <source>
        <dbReference type="Proteomes" id="UP001054252"/>
    </source>
</evidence>
<dbReference type="Proteomes" id="UP001054252">
    <property type="component" value="Unassembled WGS sequence"/>
</dbReference>
<dbReference type="PANTHER" id="PTHR31170">
    <property type="entry name" value="BNAC04G53230D PROTEIN"/>
    <property type="match status" value="1"/>
</dbReference>
<keyword evidence="2" id="KW-1133">Transmembrane helix</keyword>
<organism evidence="3 4">
    <name type="scientific">Rubroshorea leprosula</name>
    <dbReference type="NCBI Taxonomy" id="152421"/>
    <lineage>
        <taxon>Eukaryota</taxon>
        <taxon>Viridiplantae</taxon>
        <taxon>Streptophyta</taxon>
        <taxon>Embryophyta</taxon>
        <taxon>Tracheophyta</taxon>
        <taxon>Spermatophyta</taxon>
        <taxon>Magnoliopsida</taxon>
        <taxon>eudicotyledons</taxon>
        <taxon>Gunneridae</taxon>
        <taxon>Pentapetalae</taxon>
        <taxon>rosids</taxon>
        <taxon>malvids</taxon>
        <taxon>Malvales</taxon>
        <taxon>Dipterocarpaceae</taxon>
        <taxon>Rubroshorea</taxon>
    </lineage>
</organism>
<keyword evidence="2" id="KW-0472">Membrane</keyword>
<feature type="region of interest" description="Disordered" evidence="1">
    <location>
        <begin position="1"/>
        <end position="80"/>
    </location>
</feature>
<feature type="compositionally biased region" description="Basic and acidic residues" evidence="1">
    <location>
        <begin position="1"/>
        <end position="16"/>
    </location>
</feature>
<dbReference type="PANTHER" id="PTHR31170:SF25">
    <property type="entry name" value="BNAA09G04570D PROTEIN"/>
    <property type="match status" value="1"/>
</dbReference>
<gene>
    <name evidence="3" type="ORF">SLEP1_g57308</name>
</gene>
<name>A0AAV5ML22_9ROSI</name>
<keyword evidence="4" id="KW-1185">Reference proteome</keyword>
<feature type="transmembrane region" description="Helical" evidence="2">
    <location>
        <begin position="535"/>
        <end position="559"/>
    </location>
</feature>
<dbReference type="AlphaFoldDB" id="A0AAV5ML22"/>
<dbReference type="Pfam" id="PF03140">
    <property type="entry name" value="DUF247"/>
    <property type="match status" value="1"/>
</dbReference>
<proteinExistence type="predicted"/>
<feature type="compositionally biased region" description="Acidic residues" evidence="1">
    <location>
        <begin position="27"/>
        <end position="41"/>
    </location>
</feature>
<dbReference type="EMBL" id="BPVZ01000381">
    <property type="protein sequence ID" value="GKV50605.1"/>
    <property type="molecule type" value="Genomic_DNA"/>
</dbReference>
<keyword evidence="2" id="KW-0812">Transmembrane</keyword>
<protein>
    <submittedName>
        <fullName evidence="3">Uncharacterized protein</fullName>
    </submittedName>
</protein>
<feature type="compositionally biased region" description="Basic and acidic residues" evidence="1">
    <location>
        <begin position="52"/>
        <end position="62"/>
    </location>
</feature>
<reference evidence="3 4" key="1">
    <citation type="journal article" date="2021" name="Commun. Biol.">
        <title>The genome of Shorea leprosula (Dipterocarpaceae) highlights the ecological relevance of drought in aseasonal tropical rainforests.</title>
        <authorList>
            <person name="Ng K.K.S."/>
            <person name="Kobayashi M.J."/>
            <person name="Fawcett J.A."/>
            <person name="Hatakeyama M."/>
            <person name="Paape T."/>
            <person name="Ng C.H."/>
            <person name="Ang C.C."/>
            <person name="Tnah L.H."/>
            <person name="Lee C.T."/>
            <person name="Nishiyama T."/>
            <person name="Sese J."/>
            <person name="O'Brien M.J."/>
            <person name="Copetti D."/>
            <person name="Mohd Noor M.I."/>
            <person name="Ong R.C."/>
            <person name="Putra M."/>
            <person name="Sireger I.Z."/>
            <person name="Indrioko S."/>
            <person name="Kosugi Y."/>
            <person name="Izuno A."/>
            <person name="Isagi Y."/>
            <person name="Lee S.L."/>
            <person name="Shimizu K.K."/>
        </authorList>
    </citation>
    <scope>NUCLEOTIDE SEQUENCE [LARGE SCALE GENOMIC DNA]</scope>
    <source>
        <strain evidence="3">214</strain>
    </source>
</reference>